<name>W6RJK0_9HYPH</name>
<dbReference type="HOGENOM" id="CLU_2275231_0_0_5"/>
<reference evidence="1" key="1">
    <citation type="submission" date="2013-11" db="EMBL/GenBank/DDBJ databases">
        <title>Draft genome sequence of the broad-host-range Rhizobium sp. LPU83 strain, a member of the low-genetic diversity Oregon-like Rhizobium sp. group.</title>
        <authorList>
            <person name="Wibberg D."/>
            <person name="Puehler A."/>
            <person name="Schlueter A."/>
        </authorList>
    </citation>
    <scope>NUCLEOTIDE SEQUENCE [LARGE SCALE GENOMIC DNA]</scope>
    <source>
        <strain evidence="1">LPU83</strain>
    </source>
</reference>
<keyword evidence="2" id="KW-1185">Reference proteome</keyword>
<dbReference type="AlphaFoldDB" id="W6RJK0"/>
<dbReference type="EMBL" id="HG916852">
    <property type="protein sequence ID" value="CDM59063.1"/>
    <property type="molecule type" value="Genomic_DNA"/>
</dbReference>
<dbReference type="Proteomes" id="UP000019443">
    <property type="component" value="Chromosome"/>
</dbReference>
<sequence length="102" mass="10631">MRSIEFAPKAMRKPGVGTLRRVFSFCLSVVQVDHRHAGDYRSFMVNSGAAMTKSAVAIAIALASLIGLSSCANAANGLARDGREAGNALDASTHRVLKAGAN</sequence>
<organism evidence="1 2">
    <name type="scientific">Rhizobium favelukesii</name>
    <dbReference type="NCBI Taxonomy" id="348824"/>
    <lineage>
        <taxon>Bacteria</taxon>
        <taxon>Pseudomonadati</taxon>
        <taxon>Pseudomonadota</taxon>
        <taxon>Alphaproteobacteria</taxon>
        <taxon>Hyphomicrobiales</taxon>
        <taxon>Rhizobiaceae</taxon>
        <taxon>Rhizobium/Agrobacterium group</taxon>
        <taxon>Rhizobium</taxon>
    </lineage>
</organism>
<evidence type="ECO:0008006" key="3">
    <source>
        <dbReference type="Google" id="ProtNLM"/>
    </source>
</evidence>
<dbReference type="PATRIC" id="fig|348824.6.peg.3683"/>
<gene>
    <name evidence="1" type="ORF">LPU83_3419</name>
</gene>
<accession>W6RJK0</accession>
<protein>
    <recommendedName>
        <fullName evidence="3">Secreted protein</fullName>
    </recommendedName>
</protein>
<dbReference type="KEGG" id="rhl:LPU83_3419"/>
<dbReference type="eggNOG" id="ENOG5030U1R">
    <property type="taxonomic scope" value="Bacteria"/>
</dbReference>
<evidence type="ECO:0000313" key="2">
    <source>
        <dbReference type="Proteomes" id="UP000019443"/>
    </source>
</evidence>
<evidence type="ECO:0000313" key="1">
    <source>
        <dbReference type="EMBL" id="CDM59063.1"/>
    </source>
</evidence>
<proteinExistence type="predicted"/>